<protein>
    <submittedName>
        <fullName evidence="2">Uncharacterized protein</fullName>
    </submittedName>
</protein>
<feature type="coiled-coil region" evidence="1">
    <location>
        <begin position="50"/>
        <end position="77"/>
    </location>
</feature>
<evidence type="ECO:0000256" key="1">
    <source>
        <dbReference type="SAM" id="Coils"/>
    </source>
</evidence>
<accession>A0AA96EMC4</accession>
<evidence type="ECO:0000313" key="2">
    <source>
        <dbReference type="EMBL" id="WNL50254.1"/>
    </source>
</evidence>
<keyword evidence="1" id="KW-0175">Coiled coil</keyword>
<name>A0AA96EMC4_9VIRU</name>
<gene>
    <name evidence="2" type="ORF">MarDSR_215</name>
</gene>
<proteinExistence type="predicted"/>
<dbReference type="EMBL" id="OR343189">
    <property type="protein sequence ID" value="WNL50254.1"/>
    <property type="molecule type" value="Genomic_DNA"/>
</dbReference>
<sequence>MERERILFELSETKRRVADILVKIDQRKFLVEKLSRKFDKEKHLVLLFLITKSQEKISQLSKELQEKRVLIASLEEKLSE</sequence>
<reference evidence="2" key="1">
    <citation type="submission" date="2023-07" db="EMBL/GenBank/DDBJ databases">
        <authorList>
            <person name="Xia Y."/>
        </authorList>
    </citation>
    <scope>NUCLEOTIDE SEQUENCE</scope>
    <source>
        <strain evidence="2">E</strain>
    </source>
</reference>
<organism evidence="2">
    <name type="scientific">Marseillevirus sp</name>
    <dbReference type="NCBI Taxonomy" id="2809551"/>
    <lineage>
        <taxon>Viruses</taxon>
        <taxon>Varidnaviria</taxon>
        <taxon>Bamfordvirae</taxon>
        <taxon>Nucleocytoviricota</taxon>
        <taxon>Megaviricetes</taxon>
        <taxon>Pimascovirales</taxon>
        <taxon>Pimascovirales incertae sedis</taxon>
        <taxon>Marseilleviridae</taxon>
        <taxon>Marseillevirus</taxon>
    </lineage>
</organism>